<evidence type="ECO:0000259" key="5">
    <source>
        <dbReference type="PROSITE" id="PS51094"/>
    </source>
</evidence>
<feature type="domain" description="PRD" evidence="6">
    <location>
        <begin position="172"/>
        <end position="277"/>
    </location>
</feature>
<evidence type="ECO:0000313" key="8">
    <source>
        <dbReference type="EMBL" id="QOG26241.1"/>
    </source>
</evidence>
<evidence type="ECO:0000256" key="3">
    <source>
        <dbReference type="ARBA" id="ARBA00023159"/>
    </source>
</evidence>
<dbReference type="RefSeq" id="WP_113850206.1">
    <property type="nucleotide sequence ID" value="NZ_CP050485.1"/>
</dbReference>
<keyword evidence="3" id="KW-0010">Activator</keyword>
<evidence type="ECO:0000313" key="9">
    <source>
        <dbReference type="Proteomes" id="UP000439965"/>
    </source>
</evidence>
<gene>
    <name evidence="8" type="ORF">EGM181_02635</name>
    <name evidence="7" type="ORF">GTI89_07275</name>
</gene>
<dbReference type="Pfam" id="PF00359">
    <property type="entry name" value="PTS_EIIA_2"/>
    <property type="match status" value="1"/>
</dbReference>
<dbReference type="Pfam" id="PF00874">
    <property type="entry name" value="PRD"/>
    <property type="match status" value="2"/>
</dbReference>
<evidence type="ECO:0000256" key="2">
    <source>
        <dbReference type="ARBA" id="ARBA00023015"/>
    </source>
</evidence>
<protein>
    <submittedName>
        <fullName evidence="7">PRD domain-containing protein</fullName>
    </submittedName>
    <submittedName>
        <fullName evidence="8">Transcription antiterminator</fullName>
    </submittedName>
</protein>
<dbReference type="PROSITE" id="PS51372">
    <property type="entry name" value="PRD_2"/>
    <property type="match status" value="2"/>
</dbReference>
<dbReference type="EMBL" id="CP050485">
    <property type="protein sequence ID" value="QOG26241.1"/>
    <property type="molecule type" value="Genomic_DNA"/>
</dbReference>
<evidence type="ECO:0000313" key="10">
    <source>
        <dbReference type="Proteomes" id="UP000516696"/>
    </source>
</evidence>
<keyword evidence="2" id="KW-0805">Transcription regulation</keyword>
<dbReference type="InterPro" id="IPR016152">
    <property type="entry name" value="PTrfase/Anion_transptr"/>
</dbReference>
<keyword evidence="4" id="KW-0804">Transcription</keyword>
<proteinExistence type="predicted"/>
<evidence type="ECO:0000256" key="1">
    <source>
        <dbReference type="ARBA" id="ARBA00022737"/>
    </source>
</evidence>
<evidence type="ECO:0000313" key="7">
    <source>
        <dbReference type="EMBL" id="MXS25854.1"/>
    </source>
</evidence>
<dbReference type="SUPFAM" id="SSF46785">
    <property type="entry name" value="Winged helix' DNA-binding domain"/>
    <property type="match status" value="1"/>
</dbReference>
<dbReference type="PROSITE" id="PS51094">
    <property type="entry name" value="PTS_EIIA_TYPE_2"/>
    <property type="match status" value="1"/>
</dbReference>
<dbReference type="EMBL" id="WVTI01000004">
    <property type="protein sequence ID" value="MXS25854.1"/>
    <property type="molecule type" value="Genomic_DNA"/>
</dbReference>
<dbReference type="Gene3D" id="1.10.10.10">
    <property type="entry name" value="Winged helix-like DNA-binding domain superfamily/Winged helix DNA-binding domain"/>
    <property type="match status" value="1"/>
</dbReference>
<dbReference type="InterPro" id="IPR007737">
    <property type="entry name" value="Mga_HTH"/>
</dbReference>
<dbReference type="PANTHER" id="PTHR30185:SF12">
    <property type="entry name" value="TRANSCRIPTIONAL REGULATOR MANR"/>
    <property type="match status" value="1"/>
</dbReference>
<dbReference type="Gene3D" id="1.10.1790.10">
    <property type="entry name" value="PRD domain"/>
    <property type="match status" value="2"/>
</dbReference>
<dbReference type="InterPro" id="IPR013196">
    <property type="entry name" value="HTH_11"/>
</dbReference>
<dbReference type="Proteomes" id="UP000439965">
    <property type="component" value="Unassembled WGS sequence"/>
</dbReference>
<dbReference type="Proteomes" id="UP000516696">
    <property type="component" value="Chromosome"/>
</dbReference>
<dbReference type="InterPro" id="IPR011608">
    <property type="entry name" value="PRD"/>
</dbReference>
<organism evidence="7 9">
    <name type="scientific">Enterococcus gallinarum</name>
    <dbReference type="NCBI Taxonomy" id="1353"/>
    <lineage>
        <taxon>Bacteria</taxon>
        <taxon>Bacillati</taxon>
        <taxon>Bacillota</taxon>
        <taxon>Bacilli</taxon>
        <taxon>Lactobacillales</taxon>
        <taxon>Enterococcaceae</taxon>
        <taxon>Enterococcus</taxon>
    </lineage>
</organism>
<sequence length="642" mass="73887">MKAKYIKLLHYLNEQDNWVSSTQLAEKFGLSKRTIKSYIADIQDNESDLILSSNKGYRVVASNLVTFFNNTETSVPETPTERTAYLLLRLISTEEALSVYDLAEELFISESTLLSDTKKLKKQCSELAIEVRLTKDTLQLIGTEKAKRQLIHQTLLSELDNHFVDMTKLQESFIDFDLDYIKEIIAELFSDYDFFTNDYALTNIVIHLAIAVDRMKGNFQSPEAEAQAPHSIHPTVLKISEKIAEKVAERYGIRFPKEEIRDLAILISANGTSVNFTQISPDELEKVTDKNCLDLVRKILAKVDELYFIDGNEPEFFIRFALHIKNLLYRINNGYSCRNPMTETLKKECPLIYDCAVQVSHVIQKEIGYTISEDEIAYIAFHLGYALEIQKQRTNKINCTILVPHYYNMNIQVMEKLQKNFSDDLEIQNILTSEKELQYVDTELIVSAVKLKQVIATPYVIINPFFTLEDRQQITAKIFDIKEKKRKEQFVKTFLSLVDKKRFSYTTENQNSAELLKQLCGQMKEEGIVDETFYPQVIEREQLSSTAFGSVAIPHSLTMNANRTGVAIAVNPKGIQWGNNRVTLVFLISINYHNRHVFREIFDDLAMICTDEQNIHKLSAITTFDEFVDTLTQCFISNNTKQ</sequence>
<dbReference type="Gene3D" id="3.40.930.10">
    <property type="entry name" value="Mannitol-specific EII, Chain A"/>
    <property type="match status" value="1"/>
</dbReference>
<dbReference type="PANTHER" id="PTHR30185">
    <property type="entry name" value="CRYPTIC BETA-GLUCOSIDE BGL OPERON ANTITERMINATOR"/>
    <property type="match status" value="1"/>
</dbReference>
<dbReference type="SUPFAM" id="SSF55804">
    <property type="entry name" value="Phoshotransferase/anion transport protein"/>
    <property type="match status" value="1"/>
</dbReference>
<keyword evidence="1" id="KW-0677">Repeat</keyword>
<dbReference type="AlphaFoldDB" id="A0A366U3M3"/>
<feature type="domain" description="PRD" evidence="6">
    <location>
        <begin position="287"/>
        <end position="393"/>
    </location>
</feature>
<dbReference type="SUPFAM" id="SSF63520">
    <property type="entry name" value="PTS-regulatory domain, PRD"/>
    <property type="match status" value="2"/>
</dbReference>
<dbReference type="InterPro" id="IPR050661">
    <property type="entry name" value="BglG_antiterminators"/>
</dbReference>
<reference evidence="7 9" key="1">
    <citation type="submission" date="2019-04" db="EMBL/GenBank/DDBJ databases">
        <title>Step-wise assembly of the neonatal virome modulated by breast feeding.</title>
        <authorList>
            <person name="Liang G."/>
            <person name="Bushman F."/>
        </authorList>
    </citation>
    <scope>NUCLEOTIDE SEQUENCE [LARGE SCALE GENOMIC DNA]</scope>
    <source>
        <strain evidence="7 9">E3404</strain>
    </source>
</reference>
<name>A0A366U3M3_ENTGA</name>
<dbReference type="Pfam" id="PF05043">
    <property type="entry name" value="Mga"/>
    <property type="match status" value="1"/>
</dbReference>
<feature type="domain" description="PTS EIIA type-2" evidence="5">
    <location>
        <begin position="496"/>
        <end position="634"/>
    </location>
</feature>
<dbReference type="GO" id="GO:0006355">
    <property type="term" value="P:regulation of DNA-templated transcription"/>
    <property type="evidence" value="ECO:0007669"/>
    <property type="project" value="InterPro"/>
</dbReference>
<dbReference type="InterPro" id="IPR036390">
    <property type="entry name" value="WH_DNA-bd_sf"/>
</dbReference>
<accession>A0A366U3M3</accession>
<evidence type="ECO:0000259" key="6">
    <source>
        <dbReference type="PROSITE" id="PS51372"/>
    </source>
</evidence>
<dbReference type="InterPro" id="IPR002178">
    <property type="entry name" value="PTS_EIIA_type-2_dom"/>
</dbReference>
<dbReference type="InterPro" id="IPR036634">
    <property type="entry name" value="PRD_sf"/>
</dbReference>
<dbReference type="Pfam" id="PF08279">
    <property type="entry name" value="HTH_11"/>
    <property type="match status" value="1"/>
</dbReference>
<reference evidence="8 10" key="2">
    <citation type="submission" date="2020-03" db="EMBL/GenBank/DDBJ databases">
        <title>Characterization of ganglioside-mimicking enterococci.</title>
        <authorList>
            <person name="Patry R.T."/>
            <person name="Nothaft H."/>
            <person name="Bridger R."/>
            <person name="Shajahan A."/>
            <person name="Huynh S."/>
            <person name="Sanchez S."/>
            <person name="Azadi P."/>
            <person name="Cooper K."/>
            <person name="Miller W.G."/>
            <person name="Parker C.T."/>
            <person name="Wells L."/>
            <person name="Szymanski C.M."/>
        </authorList>
    </citation>
    <scope>NUCLEOTIDE SEQUENCE [LARGE SCALE GENOMIC DNA]</scope>
    <source>
        <strain evidence="8 10">EGM181</strain>
    </source>
</reference>
<evidence type="ECO:0000256" key="4">
    <source>
        <dbReference type="ARBA" id="ARBA00023163"/>
    </source>
</evidence>
<dbReference type="InterPro" id="IPR036388">
    <property type="entry name" value="WH-like_DNA-bd_sf"/>
</dbReference>